<name>A0A9P4JIC5_9PLEO</name>
<dbReference type="InterPro" id="IPR000182">
    <property type="entry name" value="GNAT_dom"/>
</dbReference>
<reference evidence="2" key="1">
    <citation type="journal article" date="2020" name="Stud. Mycol.">
        <title>101 Dothideomycetes genomes: a test case for predicting lifestyles and emergence of pathogens.</title>
        <authorList>
            <person name="Haridas S."/>
            <person name="Albert R."/>
            <person name="Binder M."/>
            <person name="Bloem J."/>
            <person name="Labutti K."/>
            <person name="Salamov A."/>
            <person name="Andreopoulos B."/>
            <person name="Baker S."/>
            <person name="Barry K."/>
            <person name="Bills G."/>
            <person name="Bluhm B."/>
            <person name="Cannon C."/>
            <person name="Castanera R."/>
            <person name="Culley D."/>
            <person name="Daum C."/>
            <person name="Ezra D."/>
            <person name="Gonzalez J."/>
            <person name="Henrissat B."/>
            <person name="Kuo A."/>
            <person name="Liang C."/>
            <person name="Lipzen A."/>
            <person name="Lutzoni F."/>
            <person name="Magnuson J."/>
            <person name="Mondo S."/>
            <person name="Nolan M."/>
            <person name="Ohm R."/>
            <person name="Pangilinan J."/>
            <person name="Park H.-J."/>
            <person name="Ramirez L."/>
            <person name="Alfaro M."/>
            <person name="Sun H."/>
            <person name="Tritt A."/>
            <person name="Yoshinaga Y."/>
            <person name="Zwiers L.-H."/>
            <person name="Turgeon B."/>
            <person name="Goodwin S."/>
            <person name="Spatafora J."/>
            <person name="Crous P."/>
            <person name="Grigoriev I."/>
        </authorList>
    </citation>
    <scope>NUCLEOTIDE SEQUENCE</scope>
    <source>
        <strain evidence="2">ATCC 74209</strain>
    </source>
</reference>
<proteinExistence type="predicted"/>
<feature type="domain" description="N-acetyltransferase" evidence="1">
    <location>
        <begin position="84"/>
        <end position="224"/>
    </location>
</feature>
<keyword evidence="3" id="KW-1185">Reference proteome</keyword>
<protein>
    <recommendedName>
        <fullName evidence="1">N-acetyltransferase domain-containing protein</fullName>
    </recommendedName>
</protein>
<dbReference type="AlphaFoldDB" id="A0A9P4JIC5"/>
<dbReference type="Pfam" id="PF13508">
    <property type="entry name" value="Acetyltransf_7"/>
    <property type="match status" value="1"/>
</dbReference>
<dbReference type="OrthoDB" id="196847at2759"/>
<dbReference type="Proteomes" id="UP000799536">
    <property type="component" value="Unassembled WGS sequence"/>
</dbReference>
<dbReference type="PROSITE" id="PS51186">
    <property type="entry name" value="GNAT"/>
    <property type="match status" value="1"/>
</dbReference>
<evidence type="ECO:0000313" key="3">
    <source>
        <dbReference type="Proteomes" id="UP000799536"/>
    </source>
</evidence>
<dbReference type="PANTHER" id="PTHR42791:SF2">
    <property type="entry name" value="N-ACETYLTRANSFERASE DOMAIN-CONTAINING PROTEIN"/>
    <property type="match status" value="1"/>
</dbReference>
<dbReference type="EMBL" id="ML994132">
    <property type="protein sequence ID" value="KAF2198581.1"/>
    <property type="molecule type" value="Genomic_DNA"/>
</dbReference>
<organism evidence="2 3">
    <name type="scientific">Delitschia confertaspora ATCC 74209</name>
    <dbReference type="NCBI Taxonomy" id="1513339"/>
    <lineage>
        <taxon>Eukaryota</taxon>
        <taxon>Fungi</taxon>
        <taxon>Dikarya</taxon>
        <taxon>Ascomycota</taxon>
        <taxon>Pezizomycotina</taxon>
        <taxon>Dothideomycetes</taxon>
        <taxon>Pleosporomycetidae</taxon>
        <taxon>Pleosporales</taxon>
        <taxon>Delitschiaceae</taxon>
        <taxon>Delitschia</taxon>
    </lineage>
</organism>
<evidence type="ECO:0000313" key="2">
    <source>
        <dbReference type="EMBL" id="KAF2198581.1"/>
    </source>
</evidence>
<dbReference type="GO" id="GO:0016747">
    <property type="term" value="F:acyltransferase activity, transferring groups other than amino-acyl groups"/>
    <property type="evidence" value="ECO:0007669"/>
    <property type="project" value="InterPro"/>
</dbReference>
<gene>
    <name evidence="2" type="ORF">GQ43DRAFT_443202</name>
</gene>
<dbReference type="InterPro" id="IPR052523">
    <property type="entry name" value="Trichothecene_AcTrans"/>
</dbReference>
<dbReference type="PANTHER" id="PTHR42791">
    <property type="entry name" value="GNAT FAMILY ACETYLTRANSFERASE"/>
    <property type="match status" value="1"/>
</dbReference>
<comment type="caution">
    <text evidence="2">The sequence shown here is derived from an EMBL/GenBank/DDBJ whole genome shotgun (WGS) entry which is preliminary data.</text>
</comment>
<dbReference type="SUPFAM" id="SSF55729">
    <property type="entry name" value="Acyl-CoA N-acyltransferases (Nat)"/>
    <property type="match status" value="1"/>
</dbReference>
<evidence type="ECO:0000259" key="1">
    <source>
        <dbReference type="PROSITE" id="PS51186"/>
    </source>
</evidence>
<dbReference type="CDD" id="cd04301">
    <property type="entry name" value="NAT_SF"/>
    <property type="match status" value="1"/>
</dbReference>
<dbReference type="InterPro" id="IPR016181">
    <property type="entry name" value="Acyl_CoA_acyltransferase"/>
</dbReference>
<dbReference type="Gene3D" id="3.40.630.30">
    <property type="match status" value="1"/>
</dbReference>
<accession>A0A9P4JIC5</accession>
<sequence>MAGDGKLSREDVILSPVTADDAIAIAEGTYAAMKRQMDNYEPEELRPAHQVRLSRFAKRMTPAFAMPHTKWTKAALKSNPGLIIGYCGWTTPEFGKAFNLLRKDAATEFGWVEQQGWSQAEFDDMWAGTDVGRWQEHLILYDNLRKELLGSEGHWFLEPLWVLPEYQGRGVGGMLVKEVIEAIDSQDRAVPVCLEASKEGKPLYERLGFISVPENPSFMVRKGPPRLPAS</sequence>